<keyword evidence="5" id="KW-0560">Oxidoreductase</keyword>
<evidence type="ECO:0000256" key="4">
    <source>
        <dbReference type="ARBA" id="ARBA00022833"/>
    </source>
</evidence>
<sequence length="377" mass="40874">MPNWLISILGAIYTRIPVSIRPYVKRVFNWGVLRIQAIVSRRRVHQGQQVQFLDFEIAHLEPYEFLSPSNGEVLIKAQFSCISPGTERAVLCGLPGARRDFPYAPGYAVAGRLLAAGKGVGNLKVGDRVAGRMPHADLATVSARHLFKIPHQVTDQEACFIELGIICLQGIRKAGIQPGDVVAVVGQGLIGQLANRLAKMLGAARVVAIAPSHNREKTALLPGGADEFLAFNDDDVSLADVQADIVIEAVGSPDANLTALECAKDKGRVVLLGSTRGLTRNINLAELVQRRELTIVGAHINAMPEHDAGPQRWTYWQEGRLFLDLLANQRLSVADLITWQAAPTECNAVYENLAQGGRGQVGVVFDWRDSNTSKSAA</sequence>
<gene>
    <name evidence="7" type="ORF">JAY77_19125</name>
</gene>
<dbReference type="PANTHER" id="PTHR43350:SF19">
    <property type="entry name" value="D-GULOSIDE 3-DEHYDROGENASE"/>
    <property type="match status" value="1"/>
</dbReference>
<evidence type="ECO:0000313" key="8">
    <source>
        <dbReference type="Proteomes" id="UP000886674"/>
    </source>
</evidence>
<proteinExistence type="inferred from homology"/>
<dbReference type="PANTHER" id="PTHR43350">
    <property type="entry name" value="NAD-DEPENDENT ALCOHOL DEHYDROGENASE"/>
    <property type="match status" value="1"/>
</dbReference>
<feature type="domain" description="Enoyl reductase (ER)" evidence="6">
    <location>
        <begin position="53"/>
        <end position="363"/>
    </location>
</feature>
<dbReference type="SMART" id="SM00829">
    <property type="entry name" value="PKS_ER"/>
    <property type="match status" value="1"/>
</dbReference>
<dbReference type="InterPro" id="IPR036291">
    <property type="entry name" value="NAD(P)-bd_dom_sf"/>
</dbReference>
<name>A0A9E4TVW3_9GAMM</name>
<dbReference type="Gene3D" id="3.40.50.720">
    <property type="entry name" value="NAD(P)-binding Rossmann-like Domain"/>
    <property type="match status" value="1"/>
</dbReference>
<dbReference type="InterPro" id="IPR013154">
    <property type="entry name" value="ADH-like_N"/>
</dbReference>
<evidence type="ECO:0000256" key="1">
    <source>
        <dbReference type="ARBA" id="ARBA00001947"/>
    </source>
</evidence>
<keyword evidence="3" id="KW-0479">Metal-binding</keyword>
<dbReference type="InterPro" id="IPR013149">
    <property type="entry name" value="ADH-like_C"/>
</dbReference>
<organism evidence="7 8">
    <name type="scientific">Candidatus Thiodiazotropha taylori</name>
    <dbReference type="NCBI Taxonomy" id="2792791"/>
    <lineage>
        <taxon>Bacteria</taxon>
        <taxon>Pseudomonadati</taxon>
        <taxon>Pseudomonadota</taxon>
        <taxon>Gammaproteobacteria</taxon>
        <taxon>Chromatiales</taxon>
        <taxon>Sedimenticolaceae</taxon>
        <taxon>Candidatus Thiodiazotropha</taxon>
    </lineage>
</organism>
<dbReference type="SUPFAM" id="SSF51735">
    <property type="entry name" value="NAD(P)-binding Rossmann-fold domains"/>
    <property type="match status" value="1"/>
</dbReference>
<dbReference type="GO" id="GO:0046872">
    <property type="term" value="F:metal ion binding"/>
    <property type="evidence" value="ECO:0007669"/>
    <property type="project" value="UniProtKB-KW"/>
</dbReference>
<evidence type="ECO:0000259" key="6">
    <source>
        <dbReference type="SMART" id="SM00829"/>
    </source>
</evidence>
<accession>A0A9E4TVW3</accession>
<reference evidence="7" key="1">
    <citation type="journal article" date="2021" name="Proc. Natl. Acad. Sci. U.S.A.">
        <title>Global biogeography of chemosynthetic symbionts reveals both localized and globally distributed symbiont groups. .</title>
        <authorList>
            <person name="Osvatic J.T."/>
            <person name="Wilkins L.G.E."/>
            <person name="Leibrecht L."/>
            <person name="Leray M."/>
            <person name="Zauner S."/>
            <person name="Polzin J."/>
            <person name="Camacho Y."/>
            <person name="Gros O."/>
            <person name="van Gils J.A."/>
            <person name="Eisen J.A."/>
            <person name="Petersen J.M."/>
            <person name="Yuen B."/>
        </authorList>
    </citation>
    <scope>NUCLEOTIDE SEQUENCE</scope>
    <source>
        <strain evidence="7">MAGclacostrist055</strain>
    </source>
</reference>
<evidence type="ECO:0000256" key="3">
    <source>
        <dbReference type="ARBA" id="ARBA00022723"/>
    </source>
</evidence>
<keyword evidence="4" id="KW-0862">Zinc</keyword>
<dbReference type="SUPFAM" id="SSF50129">
    <property type="entry name" value="GroES-like"/>
    <property type="match status" value="1"/>
</dbReference>
<dbReference type="InterPro" id="IPR011032">
    <property type="entry name" value="GroES-like_sf"/>
</dbReference>
<evidence type="ECO:0000256" key="2">
    <source>
        <dbReference type="ARBA" id="ARBA00008072"/>
    </source>
</evidence>
<dbReference type="AlphaFoldDB" id="A0A9E4TVW3"/>
<comment type="cofactor">
    <cofactor evidence="1">
        <name>Zn(2+)</name>
        <dbReference type="ChEBI" id="CHEBI:29105"/>
    </cofactor>
</comment>
<dbReference type="Pfam" id="PF08240">
    <property type="entry name" value="ADH_N"/>
    <property type="match status" value="1"/>
</dbReference>
<comment type="caution">
    <text evidence="7">The sequence shown here is derived from an EMBL/GenBank/DDBJ whole genome shotgun (WGS) entry which is preliminary data.</text>
</comment>
<comment type="similarity">
    <text evidence="2">Belongs to the zinc-containing alcohol dehydrogenase family.</text>
</comment>
<evidence type="ECO:0000313" key="7">
    <source>
        <dbReference type="EMBL" id="MCG7980248.1"/>
    </source>
</evidence>
<dbReference type="Proteomes" id="UP000886674">
    <property type="component" value="Unassembled WGS sequence"/>
</dbReference>
<protein>
    <submittedName>
        <fullName evidence="7">Zinc-binding alcohol dehydrogenase</fullName>
    </submittedName>
</protein>
<dbReference type="GO" id="GO:0016491">
    <property type="term" value="F:oxidoreductase activity"/>
    <property type="evidence" value="ECO:0007669"/>
    <property type="project" value="UniProtKB-KW"/>
</dbReference>
<dbReference type="Gene3D" id="3.90.180.10">
    <property type="entry name" value="Medium-chain alcohol dehydrogenases, catalytic domain"/>
    <property type="match status" value="1"/>
</dbReference>
<dbReference type="Pfam" id="PF00107">
    <property type="entry name" value="ADH_zinc_N"/>
    <property type="match status" value="1"/>
</dbReference>
<dbReference type="CDD" id="cd08255">
    <property type="entry name" value="2-desacetyl-2-hydroxyethyl_bacteriochlorophyllide_like"/>
    <property type="match status" value="1"/>
</dbReference>
<dbReference type="InterPro" id="IPR020843">
    <property type="entry name" value="ER"/>
</dbReference>
<evidence type="ECO:0000256" key="5">
    <source>
        <dbReference type="ARBA" id="ARBA00023002"/>
    </source>
</evidence>
<dbReference type="EMBL" id="JAEPCR010000113">
    <property type="protein sequence ID" value="MCG7980248.1"/>
    <property type="molecule type" value="Genomic_DNA"/>
</dbReference>